<accession>A0ACB8X327</accession>
<keyword evidence="2" id="KW-1185">Reference proteome</keyword>
<gene>
    <name evidence="1" type="ORF">L3Q82_021283</name>
</gene>
<evidence type="ECO:0000313" key="1">
    <source>
        <dbReference type="EMBL" id="KAI3374727.1"/>
    </source>
</evidence>
<comment type="caution">
    <text evidence="1">The sequence shown here is derived from an EMBL/GenBank/DDBJ whole genome shotgun (WGS) entry which is preliminary data.</text>
</comment>
<proteinExistence type="predicted"/>
<dbReference type="EMBL" id="CM041533">
    <property type="protein sequence ID" value="KAI3374727.1"/>
    <property type="molecule type" value="Genomic_DNA"/>
</dbReference>
<reference evidence="1" key="1">
    <citation type="submission" date="2022-04" db="EMBL/GenBank/DDBJ databases">
        <title>Jade perch genome.</title>
        <authorList>
            <person name="Chao B."/>
        </authorList>
    </citation>
    <scope>NUCLEOTIDE SEQUENCE</scope>
    <source>
        <strain evidence="1">CB-2022</strain>
    </source>
</reference>
<evidence type="ECO:0000313" key="2">
    <source>
        <dbReference type="Proteomes" id="UP000831701"/>
    </source>
</evidence>
<feature type="non-terminal residue" evidence="1">
    <location>
        <position position="1"/>
    </location>
</feature>
<name>A0ACB8X327_9TELE</name>
<organism evidence="1 2">
    <name type="scientific">Scortum barcoo</name>
    <name type="common">barcoo grunter</name>
    <dbReference type="NCBI Taxonomy" id="214431"/>
    <lineage>
        <taxon>Eukaryota</taxon>
        <taxon>Metazoa</taxon>
        <taxon>Chordata</taxon>
        <taxon>Craniata</taxon>
        <taxon>Vertebrata</taxon>
        <taxon>Euteleostomi</taxon>
        <taxon>Actinopterygii</taxon>
        <taxon>Neopterygii</taxon>
        <taxon>Teleostei</taxon>
        <taxon>Neoteleostei</taxon>
        <taxon>Acanthomorphata</taxon>
        <taxon>Eupercaria</taxon>
        <taxon>Centrarchiformes</taxon>
        <taxon>Terapontoidei</taxon>
        <taxon>Terapontidae</taxon>
        <taxon>Scortum</taxon>
    </lineage>
</organism>
<protein>
    <submittedName>
        <fullName evidence="1">Uncharacterized protein</fullName>
    </submittedName>
</protein>
<dbReference type="Proteomes" id="UP000831701">
    <property type="component" value="Chromosome 3"/>
</dbReference>
<sequence length="485" mass="52870">LGFALQSTNMTDRDIKYFTFPGELLIQMLQMLVLPLIITSVVTGMSSVDRKAYRKMGLQALCYYAMTTLMAVFTGIILVVLIQPGRSPRSTSASSAGEVEAVQTLDAFLDLIRNMFPSNLVAACFQLVRSAAIMASFFFVFFIMVLVNTYDFLLSFIQYKTVYSKSPGVGNLTQTNDTVPMPGTSDGVNILGILVFCVTFGLVLGNMEAEGKPLRDFFDCLNTAIMRLVGIVIWFSPVGILFLVAGQILKMRDIGVIGVQVAMYILTVLAGLVIHSFFTLPLIYVIVTRKNPFRFMIGVLQALTTAFGTSSRRAALPVLHATVHAFTSVTLPVTIHCLENDLNMDKQVTRFMLPIGSTMTLDGTALYEAVASIFIAQVYQMELDLGQIIIHQVITATVAATGGTGIPQGGVVTMAIVLTSVGLPIEGISLIITVDWILDRVRTTTNVLGDCFGVGVVQHLSRRELESSGPAEERLVEENRQKPSD</sequence>